<dbReference type="InterPro" id="IPR014030">
    <property type="entry name" value="Ketoacyl_synth_N"/>
</dbReference>
<dbReference type="Proteomes" id="UP000308014">
    <property type="component" value="Unassembled WGS sequence"/>
</dbReference>
<feature type="domain" description="Beta-ketoacyl synthase-like N-terminal" evidence="3">
    <location>
        <begin position="5"/>
        <end position="60"/>
    </location>
</feature>
<dbReference type="PANTHER" id="PTHR11712">
    <property type="entry name" value="POLYKETIDE SYNTHASE-RELATED"/>
    <property type="match status" value="1"/>
</dbReference>
<evidence type="ECO:0000256" key="2">
    <source>
        <dbReference type="ARBA" id="ARBA00022679"/>
    </source>
</evidence>
<reference evidence="4 5" key="1">
    <citation type="submission" date="2018-10" db="EMBL/GenBank/DDBJ databases">
        <title>Fifty Aureobasidium pullulans genomes reveal a recombining polyextremotolerant generalist.</title>
        <authorList>
            <person name="Gostincar C."/>
            <person name="Turk M."/>
            <person name="Zajc J."/>
            <person name="Gunde-Cimerman N."/>
        </authorList>
    </citation>
    <scope>NUCLEOTIDE SEQUENCE [LARGE SCALE GENOMIC DNA]</scope>
    <source>
        <strain evidence="4 5">EXF-11318</strain>
    </source>
</reference>
<dbReference type="InterPro" id="IPR016039">
    <property type="entry name" value="Thiolase-like"/>
</dbReference>
<name>A0A4S8WFA9_AURPU</name>
<dbReference type="Gene3D" id="3.40.47.10">
    <property type="match status" value="1"/>
</dbReference>
<evidence type="ECO:0000256" key="1">
    <source>
        <dbReference type="ARBA" id="ARBA00013191"/>
    </source>
</evidence>
<dbReference type="InterPro" id="IPR000794">
    <property type="entry name" value="Beta-ketoacyl_synthase"/>
</dbReference>
<dbReference type="EMBL" id="QZAJ01000007">
    <property type="protein sequence ID" value="THW23571.1"/>
    <property type="molecule type" value="Genomic_DNA"/>
</dbReference>
<protein>
    <recommendedName>
        <fullName evidence="1">beta-ketoacyl-[acyl-carrier-protein] synthase I</fullName>
        <ecNumber evidence="1">2.3.1.41</ecNumber>
    </recommendedName>
</protein>
<sequence length="89" mass="9499">MQDAMRRVVVTGLGAVTPLGVGVRPTWKRLIDGQCGIVNIKERNPKFATLPSQVAGVIPVGLRADGGWTSKEWLQPGVSNANFPLSTTD</sequence>
<gene>
    <name evidence="4" type="ORF">D6D24_00509</name>
</gene>
<accession>A0A4S8WFA9</accession>
<organism evidence="4 5">
    <name type="scientific">Aureobasidium pullulans</name>
    <name type="common">Black yeast</name>
    <name type="synonym">Pullularia pullulans</name>
    <dbReference type="NCBI Taxonomy" id="5580"/>
    <lineage>
        <taxon>Eukaryota</taxon>
        <taxon>Fungi</taxon>
        <taxon>Dikarya</taxon>
        <taxon>Ascomycota</taxon>
        <taxon>Pezizomycotina</taxon>
        <taxon>Dothideomycetes</taxon>
        <taxon>Dothideomycetidae</taxon>
        <taxon>Dothideales</taxon>
        <taxon>Saccotheciaceae</taxon>
        <taxon>Aureobasidium</taxon>
    </lineage>
</organism>
<dbReference type="AlphaFoldDB" id="A0A4S8WFA9"/>
<evidence type="ECO:0000313" key="5">
    <source>
        <dbReference type="Proteomes" id="UP000308014"/>
    </source>
</evidence>
<dbReference type="PANTHER" id="PTHR11712:SF336">
    <property type="entry name" value="3-OXOACYL-[ACYL-CARRIER-PROTEIN] SYNTHASE, MITOCHONDRIAL"/>
    <property type="match status" value="1"/>
</dbReference>
<keyword evidence="2" id="KW-0808">Transferase</keyword>
<dbReference type="SUPFAM" id="SSF53901">
    <property type="entry name" value="Thiolase-like"/>
    <property type="match status" value="1"/>
</dbReference>
<evidence type="ECO:0000259" key="3">
    <source>
        <dbReference type="Pfam" id="PF00109"/>
    </source>
</evidence>
<evidence type="ECO:0000313" key="4">
    <source>
        <dbReference type="EMBL" id="THW23571.1"/>
    </source>
</evidence>
<dbReference type="GO" id="GO:0004315">
    <property type="term" value="F:3-oxoacyl-[acyl-carrier-protein] synthase activity"/>
    <property type="evidence" value="ECO:0007669"/>
    <property type="project" value="UniProtKB-EC"/>
</dbReference>
<dbReference type="Pfam" id="PF00109">
    <property type="entry name" value="ketoacyl-synt"/>
    <property type="match status" value="1"/>
</dbReference>
<dbReference type="EC" id="2.3.1.41" evidence="1"/>
<dbReference type="GO" id="GO:0006633">
    <property type="term" value="P:fatty acid biosynthetic process"/>
    <property type="evidence" value="ECO:0007669"/>
    <property type="project" value="TreeGrafter"/>
</dbReference>
<proteinExistence type="predicted"/>
<comment type="caution">
    <text evidence="4">The sequence shown here is derived from an EMBL/GenBank/DDBJ whole genome shotgun (WGS) entry which is preliminary data.</text>
</comment>
<dbReference type="GO" id="GO:0005739">
    <property type="term" value="C:mitochondrion"/>
    <property type="evidence" value="ECO:0007669"/>
    <property type="project" value="TreeGrafter"/>
</dbReference>